<dbReference type="Proteomes" id="UP000003100">
    <property type="component" value="Unassembled WGS sequence"/>
</dbReference>
<dbReference type="GeneID" id="86821103"/>
<dbReference type="Pfam" id="PF00498">
    <property type="entry name" value="FHA"/>
    <property type="match status" value="1"/>
</dbReference>
<dbReference type="Pfam" id="PF14018">
    <property type="entry name" value="DUF4234"/>
    <property type="match status" value="1"/>
</dbReference>
<comment type="caution">
    <text evidence="2">The sequence shown here is derived from an EMBL/GenBank/DDBJ whole genome shotgun (WGS) entry which is preliminary data.</text>
</comment>
<gene>
    <name evidence="2" type="ORF">RUMHYD_02384</name>
</gene>
<dbReference type="RefSeq" id="WP_005949674.1">
    <property type="nucleotide sequence ID" value="NZ_CP136423.1"/>
</dbReference>
<reference evidence="2 3" key="2">
    <citation type="submission" date="2009-02" db="EMBL/GenBank/DDBJ databases">
        <title>Draft genome sequence of Blautia hydrogenotrophica DSM 10507 (Ruminococcus hydrogenotrophicus DSM 10507).</title>
        <authorList>
            <person name="Sudarsanam P."/>
            <person name="Ley R."/>
            <person name="Guruge J."/>
            <person name="Turnbaugh P.J."/>
            <person name="Mahowald M."/>
            <person name="Liep D."/>
            <person name="Gordon J."/>
        </authorList>
    </citation>
    <scope>NUCLEOTIDE SEQUENCE [LARGE SCALE GENOMIC DNA]</scope>
    <source>
        <strain evidence="3">DSM 10507 / JCM 14656 / S5a33</strain>
    </source>
</reference>
<dbReference type="EMBL" id="ACBZ01000126">
    <property type="protein sequence ID" value="EEG48716.1"/>
    <property type="molecule type" value="Genomic_DNA"/>
</dbReference>
<keyword evidence="3" id="KW-1185">Reference proteome</keyword>
<sequence>MIQERSLWKLILLSVVTCGIYSIYFWYQFDRDVNLICEGDGEQPMSYLLVVVLSVLTCSIFLWYWFYKQANRLQANARRYGMEIQENGTTVILWFLIGGWFFFVGIFVGYHILIKNINRLAEAYNHDVQPKEEVDFYSRPSDYRRMEDERYGDEQMQRSDARYPEEVFDIGYEKRSERTESFQTVNQMAPEEEIREEFQGEEEKGYLYGVTGEYAGVKLSIDDGKSVIIGRNPQECNLIVKGRQVSRKHCSVTYAPDQDRYLFVDYSSNGTYLSEDDSRLPSYRELVLRPGTTVYLGTREISFCLGGLGEKEGKDKQR</sequence>
<evidence type="ECO:0000313" key="2">
    <source>
        <dbReference type="EMBL" id="EEG48716.1"/>
    </source>
</evidence>
<dbReference type="InterPro" id="IPR025328">
    <property type="entry name" value="DUF4234"/>
</dbReference>
<dbReference type="HOGENOM" id="CLU_873372_0_0_9"/>
<dbReference type="AlphaFoldDB" id="C0CNE5"/>
<dbReference type="PROSITE" id="PS50006">
    <property type="entry name" value="FHA_DOMAIN"/>
    <property type="match status" value="1"/>
</dbReference>
<reference evidence="2 3" key="1">
    <citation type="submission" date="2009-01" db="EMBL/GenBank/DDBJ databases">
        <authorList>
            <person name="Fulton L."/>
            <person name="Clifton S."/>
            <person name="Fulton B."/>
            <person name="Xu J."/>
            <person name="Minx P."/>
            <person name="Pepin K.H."/>
            <person name="Johnson M."/>
            <person name="Bhonagiri V."/>
            <person name="Nash W.E."/>
            <person name="Mardis E.R."/>
            <person name="Wilson R.K."/>
        </authorList>
    </citation>
    <scope>NUCLEOTIDE SEQUENCE [LARGE SCALE GENOMIC DNA]</scope>
    <source>
        <strain evidence="3">DSM 10507 / JCM 14656 / S5a33</strain>
    </source>
</reference>
<evidence type="ECO:0000313" key="3">
    <source>
        <dbReference type="Proteomes" id="UP000003100"/>
    </source>
</evidence>
<protein>
    <recommendedName>
        <fullName evidence="1">FHA domain-containing protein</fullName>
    </recommendedName>
</protein>
<accession>C0CNE5</accession>
<dbReference type="eggNOG" id="COG1716">
    <property type="taxonomic scope" value="Bacteria"/>
</dbReference>
<feature type="domain" description="FHA" evidence="1">
    <location>
        <begin position="227"/>
        <end position="274"/>
    </location>
</feature>
<dbReference type="InterPro" id="IPR000253">
    <property type="entry name" value="FHA_dom"/>
</dbReference>
<dbReference type="CDD" id="cd00060">
    <property type="entry name" value="FHA"/>
    <property type="match status" value="1"/>
</dbReference>
<dbReference type="SUPFAM" id="SSF49879">
    <property type="entry name" value="SMAD/FHA domain"/>
    <property type="match status" value="1"/>
</dbReference>
<proteinExistence type="predicted"/>
<dbReference type="InterPro" id="IPR008984">
    <property type="entry name" value="SMAD_FHA_dom_sf"/>
</dbReference>
<evidence type="ECO:0000259" key="1">
    <source>
        <dbReference type="PROSITE" id="PS50006"/>
    </source>
</evidence>
<dbReference type="Gene3D" id="2.60.200.20">
    <property type="match status" value="1"/>
</dbReference>
<dbReference type="SMART" id="SM00240">
    <property type="entry name" value="FHA"/>
    <property type="match status" value="1"/>
</dbReference>
<name>C0CNE5_BLAHS</name>
<organism evidence="2 3">
    <name type="scientific">Blautia hydrogenotrophica (strain DSM 10507 / JCM 14656 / S5a33)</name>
    <name type="common">Ruminococcus hydrogenotrophicus</name>
    <dbReference type="NCBI Taxonomy" id="476272"/>
    <lineage>
        <taxon>Bacteria</taxon>
        <taxon>Bacillati</taxon>
        <taxon>Bacillota</taxon>
        <taxon>Clostridia</taxon>
        <taxon>Lachnospirales</taxon>
        <taxon>Lachnospiraceae</taxon>
        <taxon>Blautia</taxon>
    </lineage>
</organism>
<dbReference type="PATRIC" id="fig|476272.21.peg.1819"/>